<dbReference type="Proteomes" id="UP000299102">
    <property type="component" value="Unassembled WGS sequence"/>
</dbReference>
<evidence type="ECO:0000313" key="2">
    <source>
        <dbReference type="Proteomes" id="UP000299102"/>
    </source>
</evidence>
<dbReference type="AlphaFoldDB" id="A0A4C1YGZ2"/>
<protein>
    <submittedName>
        <fullName evidence="1">Uncharacterized protein</fullName>
    </submittedName>
</protein>
<proteinExistence type="predicted"/>
<accession>A0A4C1YGZ2</accession>
<name>A0A4C1YGZ2_EUMVA</name>
<reference evidence="1 2" key="1">
    <citation type="journal article" date="2019" name="Commun. Biol.">
        <title>The bagworm genome reveals a unique fibroin gene that provides high tensile strength.</title>
        <authorList>
            <person name="Kono N."/>
            <person name="Nakamura H."/>
            <person name="Ohtoshi R."/>
            <person name="Tomita M."/>
            <person name="Numata K."/>
            <person name="Arakawa K."/>
        </authorList>
    </citation>
    <scope>NUCLEOTIDE SEQUENCE [LARGE SCALE GENOMIC DNA]</scope>
</reference>
<evidence type="ECO:0000313" key="1">
    <source>
        <dbReference type="EMBL" id="GBP75641.1"/>
    </source>
</evidence>
<sequence length="91" mass="9957">MGSARSFSYSEEETAEAARTLPVINDTHLAFFGERVKSHFCPARRLHSSDAASLCPINRRTSALRPARCSNVDRTPLMTVVANAVTFGTDD</sequence>
<organism evidence="1 2">
    <name type="scientific">Eumeta variegata</name>
    <name type="common">Bagworm moth</name>
    <name type="synonym">Eumeta japonica</name>
    <dbReference type="NCBI Taxonomy" id="151549"/>
    <lineage>
        <taxon>Eukaryota</taxon>
        <taxon>Metazoa</taxon>
        <taxon>Ecdysozoa</taxon>
        <taxon>Arthropoda</taxon>
        <taxon>Hexapoda</taxon>
        <taxon>Insecta</taxon>
        <taxon>Pterygota</taxon>
        <taxon>Neoptera</taxon>
        <taxon>Endopterygota</taxon>
        <taxon>Lepidoptera</taxon>
        <taxon>Glossata</taxon>
        <taxon>Ditrysia</taxon>
        <taxon>Tineoidea</taxon>
        <taxon>Psychidae</taxon>
        <taxon>Oiketicinae</taxon>
        <taxon>Eumeta</taxon>
    </lineage>
</organism>
<comment type="caution">
    <text evidence="1">The sequence shown here is derived from an EMBL/GenBank/DDBJ whole genome shotgun (WGS) entry which is preliminary data.</text>
</comment>
<dbReference type="EMBL" id="BGZK01001256">
    <property type="protein sequence ID" value="GBP75641.1"/>
    <property type="molecule type" value="Genomic_DNA"/>
</dbReference>
<gene>
    <name evidence="1" type="ORF">EVAR_28853_1</name>
</gene>
<keyword evidence="2" id="KW-1185">Reference proteome</keyword>